<name>A0AAV7L4D7_PLEWA</name>
<dbReference type="Proteomes" id="UP001066276">
    <property type="component" value="Chromosome 12"/>
</dbReference>
<sequence length="138" mass="15538">MFLTSGGQEIKWLVALAPKGIIHKPSKVLCVFLCDPITRSRPHTHTITDWRRGEERTSHLPAPVCECDSGHQYTTQKPDVRACSGRRKDKPAGRRGADVHRRFLVFFAPVNRRLRCPHSLACLRQLIIKFIGESANGG</sequence>
<dbReference type="EMBL" id="JANPWB010000016">
    <property type="protein sequence ID" value="KAJ1085232.1"/>
    <property type="molecule type" value="Genomic_DNA"/>
</dbReference>
<protein>
    <submittedName>
        <fullName evidence="1">Uncharacterized protein</fullName>
    </submittedName>
</protein>
<organism evidence="1 2">
    <name type="scientific">Pleurodeles waltl</name>
    <name type="common">Iberian ribbed newt</name>
    <dbReference type="NCBI Taxonomy" id="8319"/>
    <lineage>
        <taxon>Eukaryota</taxon>
        <taxon>Metazoa</taxon>
        <taxon>Chordata</taxon>
        <taxon>Craniata</taxon>
        <taxon>Vertebrata</taxon>
        <taxon>Euteleostomi</taxon>
        <taxon>Amphibia</taxon>
        <taxon>Batrachia</taxon>
        <taxon>Caudata</taxon>
        <taxon>Salamandroidea</taxon>
        <taxon>Salamandridae</taxon>
        <taxon>Pleurodelinae</taxon>
        <taxon>Pleurodeles</taxon>
    </lineage>
</organism>
<reference evidence="1" key="1">
    <citation type="journal article" date="2022" name="bioRxiv">
        <title>Sequencing and chromosome-scale assembly of the giantPleurodeles waltlgenome.</title>
        <authorList>
            <person name="Brown T."/>
            <person name="Elewa A."/>
            <person name="Iarovenko S."/>
            <person name="Subramanian E."/>
            <person name="Araus A.J."/>
            <person name="Petzold A."/>
            <person name="Susuki M."/>
            <person name="Suzuki K.-i.T."/>
            <person name="Hayashi T."/>
            <person name="Toyoda A."/>
            <person name="Oliveira C."/>
            <person name="Osipova E."/>
            <person name="Leigh N.D."/>
            <person name="Simon A."/>
            <person name="Yun M.H."/>
        </authorList>
    </citation>
    <scope>NUCLEOTIDE SEQUENCE</scope>
    <source>
        <strain evidence="1">20211129_DDA</strain>
        <tissue evidence="1">Liver</tissue>
    </source>
</reference>
<dbReference type="AlphaFoldDB" id="A0AAV7L4D7"/>
<evidence type="ECO:0000313" key="2">
    <source>
        <dbReference type="Proteomes" id="UP001066276"/>
    </source>
</evidence>
<comment type="caution">
    <text evidence="1">The sequence shown here is derived from an EMBL/GenBank/DDBJ whole genome shotgun (WGS) entry which is preliminary data.</text>
</comment>
<evidence type="ECO:0000313" key="1">
    <source>
        <dbReference type="EMBL" id="KAJ1085232.1"/>
    </source>
</evidence>
<proteinExistence type="predicted"/>
<keyword evidence="2" id="KW-1185">Reference proteome</keyword>
<gene>
    <name evidence="1" type="ORF">NDU88_005365</name>
</gene>
<accession>A0AAV7L4D7</accession>